<proteinExistence type="predicted"/>
<reference evidence="4 7" key="3">
    <citation type="journal article" date="2019" name="Nat. Med.">
        <title>A library of human gut bacterial isolates paired with longitudinal multiomics data enables mechanistic microbiome research.</title>
        <authorList>
            <person name="Poyet M."/>
            <person name="Groussin M."/>
            <person name="Gibbons S.M."/>
            <person name="Avila-Pacheco J."/>
            <person name="Jiang X."/>
            <person name="Kearney S.M."/>
            <person name="Perrotta A.R."/>
            <person name="Berdy B."/>
            <person name="Zhao S."/>
            <person name="Lieberman T.D."/>
            <person name="Swanson P.K."/>
            <person name="Smith M."/>
            <person name="Roesemann S."/>
            <person name="Alexander J.E."/>
            <person name="Rich S.A."/>
            <person name="Livny J."/>
            <person name="Vlamakis H."/>
            <person name="Clish C."/>
            <person name="Bullock K."/>
            <person name="Deik A."/>
            <person name="Scott J."/>
            <person name="Pierce K.A."/>
            <person name="Xavier R.J."/>
            <person name="Alm E.J."/>
        </authorList>
    </citation>
    <scope>NUCLEOTIDE SEQUENCE [LARGE SCALE GENOMIC DNA]</scope>
    <source>
        <strain evidence="4 7">BIOML-A2</strain>
    </source>
</reference>
<keyword evidence="3" id="KW-0732">Signal</keyword>
<feature type="transmembrane region" description="Helical" evidence="2">
    <location>
        <begin position="552"/>
        <end position="573"/>
    </location>
</feature>
<gene>
    <name evidence="4" type="ORF">GT747_04940</name>
    <name evidence="5" type="ORF">SAMN05444424_1561</name>
</gene>
<dbReference type="EMBL" id="WWVX01000002">
    <property type="protein sequence ID" value="MZL69115.1"/>
    <property type="molecule type" value="Genomic_DNA"/>
</dbReference>
<dbReference type="RefSeq" id="WP_021658032.1">
    <property type="nucleotide sequence ID" value="NZ_FQVY01000002.1"/>
</dbReference>
<comment type="caution">
    <text evidence="5">The sequence shown here is derived from an EMBL/GenBank/DDBJ whole genome shotgun (WGS) entry which is preliminary data.</text>
</comment>
<protein>
    <recommendedName>
        <fullName evidence="8">Choice-of-anchor A family protein</fullName>
    </recommendedName>
</protein>
<evidence type="ECO:0008006" key="8">
    <source>
        <dbReference type="Google" id="ProtNLM"/>
    </source>
</evidence>
<evidence type="ECO:0000256" key="2">
    <source>
        <dbReference type="SAM" id="Phobius"/>
    </source>
</evidence>
<name>A0AAQ1RVY5_9FIRM</name>
<feature type="region of interest" description="Disordered" evidence="1">
    <location>
        <begin position="434"/>
        <end position="550"/>
    </location>
</feature>
<evidence type="ECO:0000256" key="3">
    <source>
        <dbReference type="SAM" id="SignalP"/>
    </source>
</evidence>
<accession>A0AAQ1RVY5</accession>
<feature type="signal peptide" evidence="3">
    <location>
        <begin position="1"/>
        <end position="25"/>
    </location>
</feature>
<evidence type="ECO:0000313" key="6">
    <source>
        <dbReference type="Proteomes" id="UP000184089"/>
    </source>
</evidence>
<reference evidence="5" key="2">
    <citation type="submission" date="2016-11" db="EMBL/GenBank/DDBJ databases">
        <authorList>
            <person name="Varghese N."/>
            <person name="Submissions S."/>
        </authorList>
    </citation>
    <scope>NUCLEOTIDE SEQUENCE</scope>
    <source>
        <strain evidence="5">DSM 4029</strain>
    </source>
</reference>
<organism evidence="5 6">
    <name type="scientific">Bittarella massiliensis</name>
    <name type="common">ex Durand et al. 2017</name>
    <dbReference type="NCBI Taxonomy" id="1720313"/>
    <lineage>
        <taxon>Bacteria</taxon>
        <taxon>Bacillati</taxon>
        <taxon>Bacillota</taxon>
        <taxon>Clostridia</taxon>
        <taxon>Eubacteriales</taxon>
        <taxon>Oscillospiraceae</taxon>
        <taxon>Bittarella (ex Durand et al. 2017)</taxon>
    </lineage>
</organism>
<reference evidence="6" key="1">
    <citation type="submission" date="2016-11" db="EMBL/GenBank/DDBJ databases">
        <authorList>
            <person name="Jaros S."/>
            <person name="Januszkiewicz K."/>
            <person name="Wedrychowicz H."/>
        </authorList>
    </citation>
    <scope>NUCLEOTIDE SEQUENCE [LARGE SCALE GENOMIC DNA]</scope>
    <source>
        <strain evidence="6">DSM 4029</strain>
    </source>
</reference>
<dbReference type="Proteomes" id="UP000184089">
    <property type="component" value="Unassembled WGS sequence"/>
</dbReference>
<keyword evidence="2" id="KW-0472">Membrane</keyword>
<keyword evidence="7" id="KW-1185">Reference proteome</keyword>
<keyword evidence="2" id="KW-1133">Transmembrane helix</keyword>
<feature type="compositionally biased region" description="Pro residues" evidence="1">
    <location>
        <begin position="445"/>
        <end position="454"/>
    </location>
</feature>
<evidence type="ECO:0000256" key="1">
    <source>
        <dbReference type="SAM" id="MobiDB-lite"/>
    </source>
</evidence>
<sequence length="579" mass="60932">MKKRGLAGLMAALMLLLAGGLTASAAAPAGGEYERFQAWYEEHRVGGGTFALRGDLLLEEGEWYLDTADLVGEITIDCGPHQILMDDPVQSAYLRQSGGKLRIVGEGRPDGMIRVEDGVFSLYGVEVAAESGVAIWQGTPAWVFIGSGSEPTRLSSRGEGATALLWAGEGAEGQLDLFQAELSVQGRDSAALRSAFPVCAQFCTFAAQGEGAQSVVCQGEITLSGSSAQPDPALSGQPVVRRAWQLLGPPECRPVSVLPGASLAESGLPTAVPVDLFCEEEDNYQSPYFPVHWDENAYWNGQATGGSFSLPGVVELPGMDGLLPGGTVAVTAEVEVTGAAPVGDLCVRLPEREKDPPALLLTNPLTFGGIYLQSSRDGGLTWSEERAVAYPAEGGERLAIDLCDLEEGEWQFRVRITRSPRAGVSNTCRFTWDREALFPDEEPLPPDGEPLPPSEEPEEEEHEGIDGNRGGGGRQDPETPLPSPDPKEETAPSSPTVSGSARPEEQVPPQPAEPSVGEESGEPGGETGPSEGEDAAAPVFSPAGEERPAGSWLWPVAGAAAACGAATAAILLLRRARRK</sequence>
<dbReference type="EMBL" id="FQVY01000002">
    <property type="protein sequence ID" value="SHG12542.1"/>
    <property type="molecule type" value="Genomic_DNA"/>
</dbReference>
<keyword evidence="2" id="KW-0812">Transmembrane</keyword>
<evidence type="ECO:0000313" key="7">
    <source>
        <dbReference type="Proteomes" id="UP000474718"/>
    </source>
</evidence>
<dbReference type="Proteomes" id="UP000474718">
    <property type="component" value="Unassembled WGS sequence"/>
</dbReference>
<evidence type="ECO:0000313" key="5">
    <source>
        <dbReference type="EMBL" id="SHG12542.1"/>
    </source>
</evidence>
<feature type="chain" id="PRO_5043048203" description="Choice-of-anchor A family protein" evidence="3">
    <location>
        <begin position="26"/>
        <end position="579"/>
    </location>
</feature>
<evidence type="ECO:0000313" key="4">
    <source>
        <dbReference type="EMBL" id="MZL69115.1"/>
    </source>
</evidence>
<dbReference type="AlphaFoldDB" id="A0AAQ1RVY5"/>